<name>A0A328A607_9STAP</name>
<dbReference type="EMBL" id="PZJG01000001">
    <property type="protein sequence ID" value="RAK49983.1"/>
    <property type="molecule type" value="Genomic_DNA"/>
</dbReference>
<protein>
    <recommendedName>
        <fullName evidence="3">DUF3986 family protein</fullName>
    </recommendedName>
</protein>
<dbReference type="Pfam" id="PF13143">
    <property type="entry name" value="DUF3986"/>
    <property type="match status" value="1"/>
</dbReference>
<reference evidence="1 2" key="1">
    <citation type="journal article" date="2018" name="Front. Microbiol.">
        <title>Description and Comparative Genomics of Macrococcus caseolyticus subsp. hominis subsp. nov., Macrococcus goetzii sp. nov., Macrococcus epidermidis sp. nov., and Macrococcus bohemicus sp. nov., Novel Macrococci From Human Clinical Material With Virulence Potential and Suspected Uptake of Foreign DNA by Natural Transformation.</title>
        <authorList>
            <person name="Maslanova I."/>
            <person name="Wertheimer Z."/>
            <person name="Sedlacek I."/>
            <person name="Svec P."/>
            <person name="Indrakova A."/>
            <person name="Kovarovic V."/>
            <person name="Schumann P."/>
            <person name="Sproer C."/>
            <person name="Kralova S."/>
            <person name="Sedo O."/>
            <person name="Kristofova L."/>
            <person name="Vrbovska V."/>
            <person name="Fuzik T."/>
            <person name="Petras P."/>
            <person name="Zdrahal Z."/>
            <person name="Ruzickova V."/>
            <person name="Doskar J."/>
            <person name="Pantucek R."/>
        </authorList>
    </citation>
    <scope>NUCLEOTIDE SEQUENCE [LARGE SCALE GENOMIC DNA]</scope>
    <source>
        <strain evidence="1 2">03/115</strain>
    </source>
</reference>
<dbReference type="RefSeq" id="WP_111744564.1">
    <property type="nucleotide sequence ID" value="NZ_JBHSQY010000001.1"/>
</dbReference>
<dbReference type="AlphaFoldDB" id="A0A328A607"/>
<gene>
    <name evidence="1" type="ORF">BHX94_00535</name>
</gene>
<evidence type="ECO:0008006" key="3">
    <source>
        <dbReference type="Google" id="ProtNLM"/>
    </source>
</evidence>
<sequence>MKILRDLWDQFTNDTASAGSYHVGYYEDDYDIEAMAVSRYDELEFEDDYWGIYIFEDEGIDEKILREYQYFDDYGYEIIKVEAEELEFEEAVNLFYQWLDENNVIQ</sequence>
<accession>A0A328A607</accession>
<evidence type="ECO:0000313" key="1">
    <source>
        <dbReference type="EMBL" id="RAK49983.1"/>
    </source>
</evidence>
<evidence type="ECO:0000313" key="2">
    <source>
        <dbReference type="Proteomes" id="UP000249579"/>
    </source>
</evidence>
<dbReference type="OrthoDB" id="2620614at2"/>
<comment type="caution">
    <text evidence="1">The sequence shown here is derived from an EMBL/GenBank/DDBJ whole genome shotgun (WGS) entry which is preliminary data.</text>
</comment>
<organism evidence="1 2">
    <name type="scientific">Macrococcoides bohemicum</name>
    <dbReference type="NCBI Taxonomy" id="1903056"/>
    <lineage>
        <taxon>Bacteria</taxon>
        <taxon>Bacillati</taxon>
        <taxon>Bacillota</taxon>
        <taxon>Bacilli</taxon>
        <taxon>Bacillales</taxon>
        <taxon>Staphylococcaceae</taxon>
        <taxon>Macrococcoides</taxon>
    </lineage>
</organism>
<proteinExistence type="predicted"/>
<dbReference type="Proteomes" id="UP000249579">
    <property type="component" value="Unassembled WGS sequence"/>
</dbReference>
<dbReference type="InterPro" id="IPR025047">
    <property type="entry name" value="DUF3986"/>
</dbReference>